<dbReference type="Proteomes" id="UP000199632">
    <property type="component" value="Unassembled WGS sequence"/>
</dbReference>
<protein>
    <submittedName>
        <fullName evidence="1">Uncharacterized protein</fullName>
    </submittedName>
</protein>
<dbReference type="STRING" id="137265.SAMN05421684_7917"/>
<dbReference type="AlphaFoldDB" id="A0A1H3UTE5"/>
<evidence type="ECO:0000313" key="2">
    <source>
        <dbReference type="Proteomes" id="UP000199632"/>
    </source>
</evidence>
<proteinExistence type="predicted"/>
<organism evidence="1 2">
    <name type="scientific">Asanoa ishikariensis</name>
    <dbReference type="NCBI Taxonomy" id="137265"/>
    <lineage>
        <taxon>Bacteria</taxon>
        <taxon>Bacillati</taxon>
        <taxon>Actinomycetota</taxon>
        <taxon>Actinomycetes</taxon>
        <taxon>Micromonosporales</taxon>
        <taxon>Micromonosporaceae</taxon>
        <taxon>Asanoa</taxon>
    </lineage>
</organism>
<accession>A0A1H3UTE5</accession>
<sequence length="48" mass="5748">MANRGRTLSLAPGKLRKFYSHLQACLRICRTRPQVRFYAYAKDDDRFR</sequence>
<evidence type="ECO:0000313" key="1">
    <source>
        <dbReference type="EMBL" id="SDZ65069.1"/>
    </source>
</evidence>
<reference evidence="2" key="1">
    <citation type="submission" date="2016-10" db="EMBL/GenBank/DDBJ databases">
        <authorList>
            <person name="Varghese N."/>
            <person name="Submissions S."/>
        </authorList>
    </citation>
    <scope>NUCLEOTIDE SEQUENCE [LARGE SCALE GENOMIC DNA]</scope>
    <source>
        <strain evidence="2">DSM 44718</strain>
    </source>
</reference>
<dbReference type="RefSeq" id="WP_204082983.1">
    <property type="nucleotide sequence ID" value="NZ_BOND01000029.1"/>
</dbReference>
<name>A0A1H3UTE5_9ACTN</name>
<keyword evidence="2" id="KW-1185">Reference proteome</keyword>
<dbReference type="EMBL" id="FNQB01000005">
    <property type="protein sequence ID" value="SDZ65069.1"/>
    <property type="molecule type" value="Genomic_DNA"/>
</dbReference>
<gene>
    <name evidence="1" type="ORF">SAMN05421684_7917</name>
</gene>